<gene>
    <name evidence="13" type="primary">fliY</name>
    <name evidence="13" type="ORF">Pan216_45420</name>
</gene>
<evidence type="ECO:0000313" key="13">
    <source>
        <dbReference type="EMBL" id="QDU63661.1"/>
    </source>
</evidence>
<keyword evidence="5" id="KW-0406">Ion transport</keyword>
<keyword evidence="14" id="KW-1185">Reference proteome</keyword>
<comment type="subcellular location">
    <subcellularLocation>
        <location evidence="1">Membrane</location>
        <topology evidence="1">Multi-pass membrane protein</topology>
    </subcellularLocation>
</comment>
<dbReference type="InterPro" id="IPR001638">
    <property type="entry name" value="Solute-binding_3/MltF_N"/>
</dbReference>
<feature type="transmembrane region" description="Helical" evidence="10">
    <location>
        <begin position="133"/>
        <end position="155"/>
    </location>
</feature>
<feature type="domain" description="Ionotropic glutamate receptor C-terminal" evidence="12">
    <location>
        <begin position="24"/>
        <end position="343"/>
    </location>
</feature>
<evidence type="ECO:0000256" key="2">
    <source>
        <dbReference type="ARBA" id="ARBA00022448"/>
    </source>
</evidence>
<protein>
    <submittedName>
        <fullName evidence="13">Cystine-binding periplasmic protein</fullName>
    </submittedName>
</protein>
<dbReference type="KEGG" id="knv:Pan216_45420"/>
<dbReference type="AlphaFoldDB" id="A0A518B9K7"/>
<dbReference type="RefSeq" id="WP_145261299.1">
    <property type="nucleotide sequence ID" value="NZ_CP036279.1"/>
</dbReference>
<dbReference type="EMBL" id="CP036279">
    <property type="protein sequence ID" value="QDU63661.1"/>
    <property type="molecule type" value="Genomic_DNA"/>
</dbReference>
<accession>A0A518B9K7</accession>
<keyword evidence="3 10" id="KW-0812">Transmembrane</keyword>
<evidence type="ECO:0000256" key="9">
    <source>
        <dbReference type="ARBA" id="ARBA00023303"/>
    </source>
</evidence>
<evidence type="ECO:0000256" key="6">
    <source>
        <dbReference type="ARBA" id="ARBA00023136"/>
    </source>
</evidence>
<evidence type="ECO:0000256" key="5">
    <source>
        <dbReference type="ARBA" id="ARBA00023065"/>
    </source>
</evidence>
<evidence type="ECO:0000256" key="3">
    <source>
        <dbReference type="ARBA" id="ARBA00022692"/>
    </source>
</evidence>
<dbReference type="Gene3D" id="1.10.287.70">
    <property type="match status" value="1"/>
</dbReference>
<keyword evidence="8" id="KW-0325">Glycoprotein</keyword>
<evidence type="ECO:0000259" key="11">
    <source>
        <dbReference type="SMART" id="SM00062"/>
    </source>
</evidence>
<reference evidence="13 14" key="1">
    <citation type="submission" date="2019-02" db="EMBL/GenBank/DDBJ databases">
        <title>Deep-cultivation of Planctomycetes and their phenomic and genomic characterization uncovers novel biology.</title>
        <authorList>
            <person name="Wiegand S."/>
            <person name="Jogler M."/>
            <person name="Boedeker C."/>
            <person name="Pinto D."/>
            <person name="Vollmers J."/>
            <person name="Rivas-Marin E."/>
            <person name="Kohn T."/>
            <person name="Peeters S.H."/>
            <person name="Heuer A."/>
            <person name="Rast P."/>
            <person name="Oberbeckmann S."/>
            <person name="Bunk B."/>
            <person name="Jeske O."/>
            <person name="Meyerdierks A."/>
            <person name="Storesund J.E."/>
            <person name="Kallscheuer N."/>
            <person name="Luecker S."/>
            <person name="Lage O.M."/>
            <person name="Pohl T."/>
            <person name="Merkel B.J."/>
            <person name="Hornburger P."/>
            <person name="Mueller R.-W."/>
            <person name="Bruemmer F."/>
            <person name="Labrenz M."/>
            <person name="Spormann A.M."/>
            <person name="Op den Camp H."/>
            <person name="Overmann J."/>
            <person name="Amann R."/>
            <person name="Jetten M.S.M."/>
            <person name="Mascher T."/>
            <person name="Medema M.H."/>
            <person name="Devos D.P."/>
            <person name="Kaster A.-K."/>
            <person name="Ovreas L."/>
            <person name="Rohde M."/>
            <person name="Galperin M.Y."/>
            <person name="Jogler C."/>
        </authorList>
    </citation>
    <scope>NUCLEOTIDE SEQUENCE [LARGE SCALE GENOMIC DNA]</scope>
    <source>
        <strain evidence="13 14">Pan216</strain>
    </source>
</reference>
<dbReference type="SUPFAM" id="SSF53850">
    <property type="entry name" value="Periplasmic binding protein-like II"/>
    <property type="match status" value="1"/>
</dbReference>
<dbReference type="Gene3D" id="3.40.190.10">
    <property type="entry name" value="Periplasmic binding protein-like II"/>
    <property type="match status" value="2"/>
</dbReference>
<keyword evidence="7" id="KW-0675">Receptor</keyword>
<dbReference type="InterPro" id="IPR015683">
    <property type="entry name" value="Ionotropic_Glu_rcpt"/>
</dbReference>
<dbReference type="SMART" id="SM00062">
    <property type="entry name" value="PBPb"/>
    <property type="match status" value="1"/>
</dbReference>
<dbReference type="Pfam" id="PF00060">
    <property type="entry name" value="Lig_chan"/>
    <property type="match status" value="1"/>
</dbReference>
<evidence type="ECO:0000256" key="10">
    <source>
        <dbReference type="SAM" id="Phobius"/>
    </source>
</evidence>
<organism evidence="13 14">
    <name type="scientific">Kolteria novifilia</name>
    <dbReference type="NCBI Taxonomy" id="2527975"/>
    <lineage>
        <taxon>Bacteria</taxon>
        <taxon>Pseudomonadati</taxon>
        <taxon>Planctomycetota</taxon>
        <taxon>Planctomycetia</taxon>
        <taxon>Kolteriales</taxon>
        <taxon>Kolteriaceae</taxon>
        <taxon>Kolteria</taxon>
    </lineage>
</organism>
<feature type="domain" description="Solute-binding protein family 3/N-terminal" evidence="11">
    <location>
        <begin position="24"/>
        <end position="352"/>
    </location>
</feature>
<dbReference type="Pfam" id="PF00497">
    <property type="entry name" value="SBP_bac_3"/>
    <property type="match status" value="1"/>
</dbReference>
<keyword evidence="9" id="KW-0407">Ion channel</keyword>
<dbReference type="GO" id="GO:0016020">
    <property type="term" value="C:membrane"/>
    <property type="evidence" value="ECO:0007669"/>
    <property type="project" value="UniProtKB-SubCell"/>
</dbReference>
<keyword evidence="6 10" id="KW-0472">Membrane</keyword>
<keyword evidence="4 10" id="KW-1133">Transmembrane helix</keyword>
<evidence type="ECO:0000256" key="8">
    <source>
        <dbReference type="ARBA" id="ARBA00023180"/>
    </source>
</evidence>
<evidence type="ECO:0000256" key="1">
    <source>
        <dbReference type="ARBA" id="ARBA00004141"/>
    </source>
</evidence>
<sequence>MFLLLLLALPLAEADTPAPEGSSTLVVGVFESPPFAFRDSHGDWTGLSVELWRTIANDLGTKYSFKAFARENLIAALEARTVDVGVADFTITPDQERHFDFTHAYFASGLSIATRRGVEGLAETIFVHLSDPIHLYVIATLAVMNIVIGLLIWCCERNHNPQFHGSPYLGIWHGLWWSFVSMTTVGYGDKAPITFLGRMLGMLWILSGIVLISIFTGSMASAITVNRLQPSVRGPEDLPRVRVGAISDSDASQYLVDRQIHHLSYATVSDGLAALEKESIDAFVGDAPLLKYRVAHEHTSRLWVLQHPFEREFFALALPMGSHQREKINRALVNTIHQPDWNLVLYRYLGHGKQ</sequence>
<dbReference type="PANTHER" id="PTHR18966">
    <property type="entry name" value="IONOTROPIC GLUTAMATE RECEPTOR"/>
    <property type="match status" value="1"/>
</dbReference>
<name>A0A518B9K7_9BACT</name>
<dbReference type="SMART" id="SM00079">
    <property type="entry name" value="PBPe"/>
    <property type="match status" value="1"/>
</dbReference>
<dbReference type="OrthoDB" id="5486437at2"/>
<evidence type="ECO:0000259" key="12">
    <source>
        <dbReference type="SMART" id="SM00079"/>
    </source>
</evidence>
<dbReference type="InterPro" id="IPR001320">
    <property type="entry name" value="Iontro_rcpt_C"/>
</dbReference>
<evidence type="ECO:0000313" key="14">
    <source>
        <dbReference type="Proteomes" id="UP000317093"/>
    </source>
</evidence>
<evidence type="ECO:0000256" key="7">
    <source>
        <dbReference type="ARBA" id="ARBA00023170"/>
    </source>
</evidence>
<feature type="transmembrane region" description="Helical" evidence="10">
    <location>
        <begin position="167"/>
        <end position="187"/>
    </location>
</feature>
<feature type="transmembrane region" description="Helical" evidence="10">
    <location>
        <begin position="199"/>
        <end position="223"/>
    </location>
</feature>
<keyword evidence="2" id="KW-0813">Transport</keyword>
<evidence type="ECO:0000256" key="4">
    <source>
        <dbReference type="ARBA" id="ARBA00022989"/>
    </source>
</evidence>
<dbReference type="SUPFAM" id="SSF81324">
    <property type="entry name" value="Voltage-gated potassium channels"/>
    <property type="match status" value="1"/>
</dbReference>
<dbReference type="GO" id="GO:0015276">
    <property type="term" value="F:ligand-gated monoatomic ion channel activity"/>
    <property type="evidence" value="ECO:0007669"/>
    <property type="project" value="InterPro"/>
</dbReference>
<dbReference type="Proteomes" id="UP000317093">
    <property type="component" value="Chromosome"/>
</dbReference>
<proteinExistence type="predicted"/>